<dbReference type="Proteomes" id="UP001055879">
    <property type="component" value="Linkage Group LG10"/>
</dbReference>
<reference evidence="2" key="1">
    <citation type="journal article" date="2022" name="Mol. Ecol. Resour.">
        <title>The genomes of chicory, endive, great burdock and yacon provide insights into Asteraceae palaeo-polyploidization history and plant inulin production.</title>
        <authorList>
            <person name="Fan W."/>
            <person name="Wang S."/>
            <person name="Wang H."/>
            <person name="Wang A."/>
            <person name="Jiang F."/>
            <person name="Liu H."/>
            <person name="Zhao H."/>
            <person name="Xu D."/>
            <person name="Zhang Y."/>
        </authorList>
    </citation>
    <scope>NUCLEOTIDE SEQUENCE [LARGE SCALE GENOMIC DNA]</scope>
    <source>
        <strain evidence="2">cv. Niubang</strain>
    </source>
</reference>
<evidence type="ECO:0000313" key="2">
    <source>
        <dbReference type="Proteomes" id="UP001055879"/>
    </source>
</evidence>
<name>A0ACB8ZJU4_ARCLA</name>
<sequence>MDGVVGLDTACDVWNELEKSCSTLDPNPTTTTSHEVWTKYRPLYGAIRDGHWDKAQDIFSKDEKALTVKFNYNHDRALHVAISTCKHFHVVANLLMKIKHEKLLNDDLLTARNKLNPLHRAAMVGNTTAAQLLVKENIRWLFTTDNQHLLPIHRAIFGSHKETFLYLLRVTKENIKLSEEHPICERPFKGKKSGALLVNIIGIGLMDVAYDLIKEYPSIATMKDGRSNPLKSIAGKWDTYFSGAQYNFYQRFVYSCLSSLALHSYRPDEVLIYMFL</sequence>
<dbReference type="EMBL" id="CM042056">
    <property type="protein sequence ID" value="KAI3697575.1"/>
    <property type="molecule type" value="Genomic_DNA"/>
</dbReference>
<accession>A0ACB8ZJU4</accession>
<evidence type="ECO:0000313" key="1">
    <source>
        <dbReference type="EMBL" id="KAI3697575.1"/>
    </source>
</evidence>
<protein>
    <submittedName>
        <fullName evidence="1">Uncharacterized protein</fullName>
    </submittedName>
</protein>
<comment type="caution">
    <text evidence="1">The sequence shown here is derived from an EMBL/GenBank/DDBJ whole genome shotgun (WGS) entry which is preliminary data.</text>
</comment>
<organism evidence="1 2">
    <name type="scientific">Arctium lappa</name>
    <name type="common">Greater burdock</name>
    <name type="synonym">Lappa major</name>
    <dbReference type="NCBI Taxonomy" id="4217"/>
    <lineage>
        <taxon>Eukaryota</taxon>
        <taxon>Viridiplantae</taxon>
        <taxon>Streptophyta</taxon>
        <taxon>Embryophyta</taxon>
        <taxon>Tracheophyta</taxon>
        <taxon>Spermatophyta</taxon>
        <taxon>Magnoliopsida</taxon>
        <taxon>eudicotyledons</taxon>
        <taxon>Gunneridae</taxon>
        <taxon>Pentapetalae</taxon>
        <taxon>asterids</taxon>
        <taxon>campanulids</taxon>
        <taxon>Asterales</taxon>
        <taxon>Asteraceae</taxon>
        <taxon>Carduoideae</taxon>
        <taxon>Cardueae</taxon>
        <taxon>Arctiinae</taxon>
        <taxon>Arctium</taxon>
    </lineage>
</organism>
<proteinExistence type="predicted"/>
<gene>
    <name evidence="1" type="ORF">L6452_30668</name>
</gene>
<keyword evidence="2" id="KW-1185">Reference proteome</keyword>
<reference evidence="1 2" key="2">
    <citation type="journal article" date="2022" name="Mol. Ecol. Resour.">
        <title>The genomes of chicory, endive, great burdock and yacon provide insights into Asteraceae paleo-polyploidization history and plant inulin production.</title>
        <authorList>
            <person name="Fan W."/>
            <person name="Wang S."/>
            <person name="Wang H."/>
            <person name="Wang A."/>
            <person name="Jiang F."/>
            <person name="Liu H."/>
            <person name="Zhao H."/>
            <person name="Xu D."/>
            <person name="Zhang Y."/>
        </authorList>
    </citation>
    <scope>NUCLEOTIDE SEQUENCE [LARGE SCALE GENOMIC DNA]</scope>
    <source>
        <strain evidence="2">cv. Niubang</strain>
    </source>
</reference>